<reference evidence="1 2" key="1">
    <citation type="journal article" date="2014" name="Int. J. Syst. Evol. Microbiol.">
        <title>Complete genome sequence of Corynebacterium casei LMG S-19264T (=DSM 44701T), isolated from a smear-ripened cheese.</title>
        <authorList>
            <consortium name="US DOE Joint Genome Institute (JGI-PGF)"/>
            <person name="Walter F."/>
            <person name="Albersmeier A."/>
            <person name="Kalinowski J."/>
            <person name="Ruckert C."/>
        </authorList>
    </citation>
    <scope>NUCLEOTIDE SEQUENCE [LARGE SCALE GENOMIC DNA]</scope>
    <source>
        <strain evidence="1 2">CGMCC 4.7215</strain>
    </source>
</reference>
<dbReference type="AlphaFoldDB" id="A0ABD5X7W5"/>
<dbReference type="InterPro" id="IPR055927">
    <property type="entry name" value="DUF7504"/>
</dbReference>
<comment type="caution">
    <text evidence="1">The sequence shown here is derived from an EMBL/GenBank/DDBJ whole genome shotgun (WGS) entry which is preliminary data.</text>
</comment>
<dbReference type="EMBL" id="JBHSZQ010000050">
    <property type="protein sequence ID" value="MFC7127346.1"/>
    <property type="molecule type" value="Genomic_DNA"/>
</dbReference>
<accession>A0ABD5X7W5</accession>
<dbReference type="Pfam" id="PF24336">
    <property type="entry name" value="DUF7504"/>
    <property type="match status" value="1"/>
</dbReference>
<evidence type="ECO:0000313" key="1">
    <source>
        <dbReference type="EMBL" id="MFC7127346.1"/>
    </source>
</evidence>
<evidence type="ECO:0000313" key="2">
    <source>
        <dbReference type="Proteomes" id="UP001596414"/>
    </source>
</evidence>
<dbReference type="Proteomes" id="UP001596414">
    <property type="component" value="Unassembled WGS sequence"/>
</dbReference>
<organism evidence="1 2">
    <name type="scientific">Halovenus rubra</name>
    <dbReference type="NCBI Taxonomy" id="869890"/>
    <lineage>
        <taxon>Archaea</taxon>
        <taxon>Methanobacteriati</taxon>
        <taxon>Methanobacteriota</taxon>
        <taxon>Stenosarchaea group</taxon>
        <taxon>Halobacteria</taxon>
        <taxon>Halobacteriales</taxon>
        <taxon>Haloarculaceae</taxon>
        <taxon>Halovenus</taxon>
    </lineage>
</organism>
<sequence>MVYRWRCRHCDFSAWGQRREQVANRVKQHLVEHNRHNISDGGMQLQWSCPYCERTEQSTDGSRALNSYKEHLFEHVEALMESGVHVAEDFGYVGSAMVAAPLEGTGADNARIHFLSPGDIIVLVTTNAVRRIQLLQQELSELPAWIVVVTTNDQPLKAMPKEELSSLPIEVVQLDKQLGLSGLGETISRVLSEQEKMDGRISCGFDILPDLVETFDLQKVFQFLHILTNRLEDANALSHFYIDPSSGYEGSANVLEEMFDLRIDATENTFVSGPQAPSGN</sequence>
<protein>
    <submittedName>
        <fullName evidence="1">Uncharacterized protein</fullName>
    </submittedName>
</protein>
<name>A0ABD5X7W5_9EURY</name>
<proteinExistence type="predicted"/>
<gene>
    <name evidence="1" type="ORF">ACFQJ7_15200</name>
</gene>
<dbReference type="RefSeq" id="WP_267638013.1">
    <property type="nucleotide sequence ID" value="NZ_JAODIY010000011.1"/>
</dbReference>